<dbReference type="EMBL" id="VWSG01000015">
    <property type="protein sequence ID" value="KAA5531844.1"/>
    <property type="molecule type" value="Genomic_DNA"/>
</dbReference>
<protein>
    <submittedName>
        <fullName evidence="2">Uncharacterized protein</fullName>
    </submittedName>
</protein>
<feature type="signal peptide" evidence="1">
    <location>
        <begin position="1"/>
        <end position="19"/>
    </location>
</feature>
<comment type="caution">
    <text evidence="2">The sequence shown here is derived from an EMBL/GenBank/DDBJ whole genome shotgun (WGS) entry which is preliminary data.</text>
</comment>
<keyword evidence="1" id="KW-0732">Signal</keyword>
<proteinExistence type="predicted"/>
<sequence>MRKVVLFGLFLLLNVSVKAQSSASVKENQPIKEFSDETKSLGEAEIIISISVEGKEVELPAYAKRTTSLKEGILYAEKLISDLQSKGLKTVRYDMSWTADREEKLDFSKE</sequence>
<name>A0A5M6C9R9_9FLAO</name>
<dbReference type="AlphaFoldDB" id="A0A5M6C9R9"/>
<dbReference type="RefSeq" id="WP_150014535.1">
    <property type="nucleotide sequence ID" value="NZ_VWSG01000015.1"/>
</dbReference>
<organism evidence="2 3">
    <name type="scientific">Paenimyroides baculatum</name>
    <dbReference type="NCBI Taxonomy" id="2608000"/>
    <lineage>
        <taxon>Bacteria</taxon>
        <taxon>Pseudomonadati</taxon>
        <taxon>Bacteroidota</taxon>
        <taxon>Flavobacteriia</taxon>
        <taxon>Flavobacteriales</taxon>
        <taxon>Flavobacteriaceae</taxon>
        <taxon>Paenimyroides</taxon>
    </lineage>
</organism>
<evidence type="ECO:0000313" key="3">
    <source>
        <dbReference type="Proteomes" id="UP000325141"/>
    </source>
</evidence>
<reference evidence="2 3" key="1">
    <citation type="submission" date="2019-09" db="EMBL/GenBank/DDBJ databases">
        <title>Genome sequence and assembly of Flavobacterium sp.</title>
        <authorList>
            <person name="Chhetri G."/>
        </authorList>
    </citation>
    <scope>NUCLEOTIDE SEQUENCE [LARGE SCALE GENOMIC DNA]</scope>
    <source>
        <strain evidence="2 3">SNL9</strain>
    </source>
</reference>
<evidence type="ECO:0000313" key="2">
    <source>
        <dbReference type="EMBL" id="KAA5531844.1"/>
    </source>
</evidence>
<evidence type="ECO:0000256" key="1">
    <source>
        <dbReference type="SAM" id="SignalP"/>
    </source>
</evidence>
<keyword evidence="3" id="KW-1185">Reference proteome</keyword>
<feature type="chain" id="PRO_5024273538" evidence="1">
    <location>
        <begin position="20"/>
        <end position="110"/>
    </location>
</feature>
<gene>
    <name evidence="2" type="ORF">F0460_14595</name>
</gene>
<dbReference type="Proteomes" id="UP000325141">
    <property type="component" value="Unassembled WGS sequence"/>
</dbReference>
<accession>A0A5M6C9R9</accession>